<keyword evidence="2 6" id="KW-0698">rRNA processing</keyword>
<comment type="function">
    <text evidence="6">Specifically methylates the N7 position of a guanine in 16S rRNA.</text>
</comment>
<comment type="similarity">
    <text evidence="6">Belongs to the methyltransferase superfamily. RNA methyltransferase RsmG family.</text>
</comment>
<keyword evidence="5 6" id="KW-0949">S-adenosyl-L-methionine</keyword>
<organism evidence="8 9">
    <name type="scientific">Actinomycetospora endophytica</name>
    <dbReference type="NCBI Taxonomy" id="2291215"/>
    <lineage>
        <taxon>Bacteria</taxon>
        <taxon>Bacillati</taxon>
        <taxon>Actinomycetota</taxon>
        <taxon>Actinomycetes</taxon>
        <taxon>Pseudonocardiales</taxon>
        <taxon>Pseudonocardiaceae</taxon>
        <taxon>Actinomycetospora</taxon>
    </lineage>
</organism>
<evidence type="ECO:0000256" key="7">
    <source>
        <dbReference type="SAM" id="MobiDB-lite"/>
    </source>
</evidence>
<feature type="region of interest" description="Disordered" evidence="7">
    <location>
        <begin position="1"/>
        <end position="23"/>
    </location>
</feature>
<dbReference type="InterPro" id="IPR029063">
    <property type="entry name" value="SAM-dependent_MTases_sf"/>
</dbReference>
<feature type="binding site" evidence="6">
    <location>
        <begin position="138"/>
        <end position="139"/>
    </location>
    <ligand>
        <name>S-adenosyl-L-methionine</name>
        <dbReference type="ChEBI" id="CHEBI:59789"/>
    </ligand>
</feature>
<evidence type="ECO:0000313" key="9">
    <source>
        <dbReference type="Proteomes" id="UP001199469"/>
    </source>
</evidence>
<feature type="binding site" evidence="6">
    <location>
        <position position="156"/>
    </location>
    <ligand>
        <name>S-adenosyl-L-methionine</name>
        <dbReference type="ChEBI" id="CHEBI:59789"/>
    </ligand>
</feature>
<dbReference type="EC" id="2.1.1.-" evidence="6"/>
<dbReference type="GO" id="GO:0032259">
    <property type="term" value="P:methylation"/>
    <property type="evidence" value="ECO:0007669"/>
    <property type="project" value="UniProtKB-KW"/>
</dbReference>
<keyword evidence="3 6" id="KW-0489">Methyltransferase</keyword>
<comment type="caution">
    <text evidence="8">The sequence shown here is derived from an EMBL/GenBank/DDBJ whole genome shotgun (WGS) entry which is preliminary data.</text>
</comment>
<feature type="binding site" evidence="6">
    <location>
        <position position="88"/>
    </location>
    <ligand>
        <name>S-adenosyl-L-methionine</name>
        <dbReference type="ChEBI" id="CHEBI:59789"/>
    </ligand>
</feature>
<feature type="binding site" evidence="6">
    <location>
        <position position="93"/>
    </location>
    <ligand>
        <name>S-adenosyl-L-methionine</name>
        <dbReference type="ChEBI" id="CHEBI:59789"/>
    </ligand>
</feature>
<dbReference type="NCBIfam" id="TIGR00138">
    <property type="entry name" value="rsmG_gidB"/>
    <property type="match status" value="1"/>
</dbReference>
<keyword evidence="4 6" id="KW-0808">Transferase</keyword>
<dbReference type="Pfam" id="PF02527">
    <property type="entry name" value="GidB"/>
    <property type="match status" value="1"/>
</dbReference>
<dbReference type="SUPFAM" id="SSF53335">
    <property type="entry name" value="S-adenosyl-L-methionine-dependent methyltransferases"/>
    <property type="match status" value="1"/>
</dbReference>
<keyword evidence="1 6" id="KW-0963">Cytoplasm</keyword>
<dbReference type="EMBL" id="JAJNDB010000001">
    <property type="protein sequence ID" value="MCD2193126.1"/>
    <property type="molecule type" value="Genomic_DNA"/>
</dbReference>
<dbReference type="Proteomes" id="UP001199469">
    <property type="component" value="Unassembled WGS sequence"/>
</dbReference>
<dbReference type="Gene3D" id="3.40.50.150">
    <property type="entry name" value="Vaccinia Virus protein VP39"/>
    <property type="match status" value="1"/>
</dbReference>
<evidence type="ECO:0000256" key="5">
    <source>
        <dbReference type="ARBA" id="ARBA00022691"/>
    </source>
</evidence>
<protein>
    <recommendedName>
        <fullName evidence="6">Ribosomal RNA small subunit methyltransferase G</fullName>
        <ecNumber evidence="6">2.1.1.-</ecNumber>
    </recommendedName>
    <alternativeName>
        <fullName evidence="6">16S rRNA 7-methylguanosine methyltransferase</fullName>
        <shortName evidence="6">16S rRNA m7G methyltransferase</shortName>
    </alternativeName>
</protein>
<feature type="compositionally biased region" description="Basic residues" evidence="7">
    <location>
        <begin position="239"/>
        <end position="249"/>
    </location>
</feature>
<keyword evidence="9" id="KW-1185">Reference proteome</keyword>
<evidence type="ECO:0000256" key="2">
    <source>
        <dbReference type="ARBA" id="ARBA00022552"/>
    </source>
</evidence>
<evidence type="ECO:0000256" key="4">
    <source>
        <dbReference type="ARBA" id="ARBA00022679"/>
    </source>
</evidence>
<comment type="subcellular location">
    <subcellularLocation>
        <location evidence="6">Cytoplasm</location>
    </subcellularLocation>
</comment>
<evidence type="ECO:0000256" key="6">
    <source>
        <dbReference type="HAMAP-Rule" id="MF_00074"/>
    </source>
</evidence>
<dbReference type="InterPro" id="IPR003682">
    <property type="entry name" value="rRNA_ssu_MeTfrase_G"/>
</dbReference>
<dbReference type="HAMAP" id="MF_00074">
    <property type="entry name" value="16SrRNA_methyltr_G"/>
    <property type="match status" value="1"/>
</dbReference>
<reference evidence="8 9" key="1">
    <citation type="submission" date="2021-11" db="EMBL/GenBank/DDBJ databases">
        <title>Draft genome sequence of Actinomycetospora sp. SF1 isolated from the rhizosphere soil.</title>
        <authorList>
            <person name="Duangmal K."/>
            <person name="Chantavorakit T."/>
        </authorList>
    </citation>
    <scope>NUCLEOTIDE SEQUENCE [LARGE SCALE GENOMIC DNA]</scope>
    <source>
        <strain evidence="8 9">TBRC 5722</strain>
    </source>
</reference>
<dbReference type="PANTHER" id="PTHR31760:SF0">
    <property type="entry name" value="S-ADENOSYL-L-METHIONINE-DEPENDENT METHYLTRANSFERASES SUPERFAMILY PROTEIN"/>
    <property type="match status" value="1"/>
</dbReference>
<dbReference type="CDD" id="cd02440">
    <property type="entry name" value="AdoMet_MTases"/>
    <property type="match status" value="1"/>
</dbReference>
<name>A0ABS8P4D8_9PSEU</name>
<gene>
    <name evidence="6 8" type="primary">rsmG</name>
    <name evidence="8" type="ORF">LQ327_06950</name>
</gene>
<comment type="caution">
    <text evidence="6">Lacks conserved residue(s) required for the propagation of feature annotation.</text>
</comment>
<feature type="region of interest" description="Disordered" evidence="7">
    <location>
        <begin position="225"/>
        <end position="249"/>
    </location>
</feature>
<evidence type="ECO:0000313" key="8">
    <source>
        <dbReference type="EMBL" id="MCD2193126.1"/>
    </source>
</evidence>
<evidence type="ECO:0000256" key="1">
    <source>
        <dbReference type="ARBA" id="ARBA00022490"/>
    </source>
</evidence>
<dbReference type="PANTHER" id="PTHR31760">
    <property type="entry name" value="S-ADENOSYL-L-METHIONINE-DEPENDENT METHYLTRANSFERASES SUPERFAMILY PROTEIN"/>
    <property type="match status" value="1"/>
</dbReference>
<dbReference type="GO" id="GO:0008168">
    <property type="term" value="F:methyltransferase activity"/>
    <property type="evidence" value="ECO:0007669"/>
    <property type="project" value="UniProtKB-KW"/>
</dbReference>
<sequence>MTIDGQDHAPAGDGSGETGPTEPTAEAVELFGDALPRARQYADLLAGPGREQGVIGPRELPRIWDRHLVNSAYVGRVVPPASTVLDVGSGAGLPGIPLALARPDLTVTLLEPMARRVAWLEEVVATLGLEVVVRRGRAEERETRRACGEFDVVTARAVAPIGRLATWTMPLVRAGGRLAALKGASAHDEVRRDAVDLRAAGAGDVEVVTCGAGDATTHIVVVHRTERRTAAGSGPGAGRRGRGRKDRSS</sequence>
<proteinExistence type="inferred from homology"/>
<accession>A0ABS8P4D8</accession>
<evidence type="ECO:0000256" key="3">
    <source>
        <dbReference type="ARBA" id="ARBA00022603"/>
    </source>
</evidence>